<feature type="transmembrane region" description="Helical" evidence="7">
    <location>
        <begin position="109"/>
        <end position="135"/>
    </location>
</feature>
<comment type="similarity">
    <text evidence="7">Belongs to the binding-protein-dependent transport system permease family.</text>
</comment>
<organism evidence="9 10">
    <name type="scientific">Aerophobetes bacterium</name>
    <dbReference type="NCBI Taxonomy" id="2030807"/>
    <lineage>
        <taxon>Bacteria</taxon>
        <taxon>Candidatus Aerophobota</taxon>
    </lineage>
</organism>
<dbReference type="GO" id="GO:0005886">
    <property type="term" value="C:plasma membrane"/>
    <property type="evidence" value="ECO:0007669"/>
    <property type="project" value="UniProtKB-SubCell"/>
</dbReference>
<dbReference type="GO" id="GO:0055085">
    <property type="term" value="P:transmembrane transport"/>
    <property type="evidence" value="ECO:0007669"/>
    <property type="project" value="InterPro"/>
</dbReference>
<dbReference type="Pfam" id="PF00528">
    <property type="entry name" value="BPD_transp_1"/>
    <property type="match status" value="1"/>
</dbReference>
<comment type="caution">
    <text evidence="9">The sequence shown here is derived from an EMBL/GenBank/DDBJ whole genome shotgun (WGS) entry which is preliminary data.</text>
</comment>
<evidence type="ECO:0000256" key="6">
    <source>
        <dbReference type="ARBA" id="ARBA00023136"/>
    </source>
</evidence>
<dbReference type="SUPFAM" id="SSF161098">
    <property type="entry name" value="MetI-like"/>
    <property type="match status" value="1"/>
</dbReference>
<feature type="transmembrane region" description="Helical" evidence="7">
    <location>
        <begin position="26"/>
        <end position="47"/>
    </location>
</feature>
<evidence type="ECO:0000256" key="2">
    <source>
        <dbReference type="ARBA" id="ARBA00022448"/>
    </source>
</evidence>
<feature type="transmembrane region" description="Helical" evidence="7">
    <location>
        <begin position="215"/>
        <end position="237"/>
    </location>
</feature>
<feature type="transmembrane region" description="Helical" evidence="7">
    <location>
        <begin position="59"/>
        <end position="80"/>
    </location>
</feature>
<evidence type="ECO:0000313" key="10">
    <source>
        <dbReference type="Proteomes" id="UP000279422"/>
    </source>
</evidence>
<keyword evidence="2 7" id="KW-0813">Transport</keyword>
<evidence type="ECO:0000256" key="4">
    <source>
        <dbReference type="ARBA" id="ARBA00022692"/>
    </source>
</evidence>
<dbReference type="PROSITE" id="PS50928">
    <property type="entry name" value="ABC_TM1"/>
    <property type="match status" value="1"/>
</dbReference>
<evidence type="ECO:0000256" key="3">
    <source>
        <dbReference type="ARBA" id="ARBA00022475"/>
    </source>
</evidence>
<dbReference type="PANTHER" id="PTHR43005">
    <property type="entry name" value="BLR7065 PROTEIN"/>
    <property type="match status" value="1"/>
</dbReference>
<dbReference type="EMBL" id="QMPZ01000056">
    <property type="protein sequence ID" value="RLE09216.1"/>
    <property type="molecule type" value="Genomic_DNA"/>
</dbReference>
<accession>A0A497E3N7</accession>
<evidence type="ECO:0000256" key="1">
    <source>
        <dbReference type="ARBA" id="ARBA00004651"/>
    </source>
</evidence>
<feature type="transmembrane region" description="Helical" evidence="7">
    <location>
        <begin position="156"/>
        <end position="174"/>
    </location>
</feature>
<name>A0A497E3N7_UNCAE</name>
<dbReference type="InterPro" id="IPR035906">
    <property type="entry name" value="MetI-like_sf"/>
</dbReference>
<dbReference type="AlphaFoldDB" id="A0A497E3N7"/>
<dbReference type="PANTHER" id="PTHR43005:SF1">
    <property type="entry name" value="SPERMIDINE_PUTRESCINE TRANSPORT SYSTEM PERMEASE PROTEIN"/>
    <property type="match status" value="1"/>
</dbReference>
<dbReference type="Gene3D" id="1.10.3720.10">
    <property type="entry name" value="MetI-like"/>
    <property type="match status" value="1"/>
</dbReference>
<comment type="subcellular location">
    <subcellularLocation>
        <location evidence="1 7">Cell membrane</location>
        <topology evidence="1 7">Multi-pass membrane protein</topology>
    </subcellularLocation>
</comment>
<protein>
    <submittedName>
        <fullName evidence="9">Sugar ABC transporter permease</fullName>
    </submittedName>
</protein>
<evidence type="ECO:0000259" key="8">
    <source>
        <dbReference type="PROSITE" id="PS50928"/>
    </source>
</evidence>
<dbReference type="CDD" id="cd06261">
    <property type="entry name" value="TM_PBP2"/>
    <property type="match status" value="1"/>
</dbReference>
<evidence type="ECO:0000256" key="7">
    <source>
        <dbReference type="RuleBase" id="RU363032"/>
    </source>
</evidence>
<evidence type="ECO:0000256" key="5">
    <source>
        <dbReference type="ARBA" id="ARBA00022989"/>
    </source>
</evidence>
<keyword evidence="5 7" id="KW-1133">Transmembrane helix</keyword>
<dbReference type="InterPro" id="IPR000515">
    <property type="entry name" value="MetI-like"/>
</dbReference>
<reference evidence="9 10" key="1">
    <citation type="submission" date="2018-06" db="EMBL/GenBank/DDBJ databases">
        <title>Extensive metabolic versatility and redundancy in microbially diverse, dynamic hydrothermal sediments.</title>
        <authorList>
            <person name="Dombrowski N."/>
            <person name="Teske A."/>
            <person name="Baker B.J."/>
        </authorList>
    </citation>
    <scope>NUCLEOTIDE SEQUENCE [LARGE SCALE GENOMIC DNA]</scope>
    <source>
        <strain evidence="9">B47_G16</strain>
    </source>
</reference>
<gene>
    <name evidence="9" type="ORF">DRJ00_04800</name>
</gene>
<dbReference type="Proteomes" id="UP000279422">
    <property type="component" value="Unassembled WGS sequence"/>
</dbReference>
<sequence>MVFNGLDNYISLVHDPVFWESLKNTVIFLAIAINTEFFLGLGISLLLSRELKGGRILRTISMIPMMFAPVLVGFQFKWFFNDQVGMVNNLFYTLHLIKRPILWLIKGDLAMFSILVAEIWRGTSFMIIIFTAGLISLPKDPFEAAEVDGASGFQKFRYITLPLLSPFIFIAMAIRSLDIATAFDIVRIMTGGGPAHRTELIWTYVYRLGIVDTKFGLGCAMSYVTVVISIAFAYYLFKQLLKVRS</sequence>
<evidence type="ECO:0000313" key="9">
    <source>
        <dbReference type="EMBL" id="RLE09216.1"/>
    </source>
</evidence>
<keyword evidence="3" id="KW-1003">Cell membrane</keyword>
<proteinExistence type="inferred from homology"/>
<keyword evidence="6 7" id="KW-0472">Membrane</keyword>
<feature type="domain" description="ABC transmembrane type-1" evidence="8">
    <location>
        <begin position="22"/>
        <end position="236"/>
    </location>
</feature>
<keyword evidence="4 7" id="KW-0812">Transmembrane</keyword>